<name>A0ABR2IA10_9PEZI</name>
<gene>
    <name evidence="1" type="ORF">PGQ11_010563</name>
</gene>
<evidence type="ECO:0000313" key="1">
    <source>
        <dbReference type="EMBL" id="KAK8859829.1"/>
    </source>
</evidence>
<accession>A0ABR2IA10</accession>
<comment type="caution">
    <text evidence="1">The sequence shown here is derived from an EMBL/GenBank/DDBJ whole genome shotgun (WGS) entry which is preliminary data.</text>
</comment>
<protein>
    <submittedName>
        <fullName evidence="1">Uncharacterized protein</fullName>
    </submittedName>
</protein>
<reference evidence="1 2" key="1">
    <citation type="journal article" date="2024" name="IMA Fungus">
        <title>Apiospora arundinis, a panoply of carbohydrate-active enzymes and secondary metabolites.</title>
        <authorList>
            <person name="Sorensen T."/>
            <person name="Petersen C."/>
            <person name="Muurmann A.T."/>
            <person name="Christiansen J.V."/>
            <person name="Brundto M.L."/>
            <person name="Overgaard C.K."/>
            <person name="Boysen A.T."/>
            <person name="Wollenberg R.D."/>
            <person name="Larsen T.O."/>
            <person name="Sorensen J.L."/>
            <person name="Nielsen K.L."/>
            <person name="Sondergaard T.E."/>
        </authorList>
    </citation>
    <scope>NUCLEOTIDE SEQUENCE [LARGE SCALE GENOMIC DNA]</scope>
    <source>
        <strain evidence="1 2">AAU 773</strain>
    </source>
</reference>
<dbReference type="InterPro" id="IPR052337">
    <property type="entry name" value="SAT4-like"/>
</dbReference>
<dbReference type="EMBL" id="JAPCWZ010000006">
    <property type="protein sequence ID" value="KAK8859829.1"/>
    <property type="molecule type" value="Genomic_DNA"/>
</dbReference>
<sequence>MRMREKIGTAVAMSLGLLAGVFAILQIKGTVALSGTNYTAYKLAKLAIVTSAEPTMTIVAASIPVLRILLRDLYHKPTLVEVSSSKGTSKAELRRTSTKIDPSGLVADPSRGIVQKTEVEIEYSRKSNYGVNDSRGEAGYELEDWDLGIRPGPPGRAK</sequence>
<dbReference type="PANTHER" id="PTHR33048:SF42">
    <property type="entry name" value="INTEGRAL MEMBRANE PROTEIN"/>
    <property type="match status" value="1"/>
</dbReference>
<organism evidence="1 2">
    <name type="scientific">Apiospora arundinis</name>
    <dbReference type="NCBI Taxonomy" id="335852"/>
    <lineage>
        <taxon>Eukaryota</taxon>
        <taxon>Fungi</taxon>
        <taxon>Dikarya</taxon>
        <taxon>Ascomycota</taxon>
        <taxon>Pezizomycotina</taxon>
        <taxon>Sordariomycetes</taxon>
        <taxon>Xylariomycetidae</taxon>
        <taxon>Amphisphaeriales</taxon>
        <taxon>Apiosporaceae</taxon>
        <taxon>Apiospora</taxon>
    </lineage>
</organism>
<dbReference type="PANTHER" id="PTHR33048">
    <property type="entry name" value="PTH11-LIKE INTEGRAL MEMBRANE PROTEIN (AFU_ORTHOLOGUE AFUA_5G11245)"/>
    <property type="match status" value="1"/>
</dbReference>
<keyword evidence="2" id="KW-1185">Reference proteome</keyword>
<dbReference type="Proteomes" id="UP001390339">
    <property type="component" value="Unassembled WGS sequence"/>
</dbReference>
<proteinExistence type="predicted"/>
<evidence type="ECO:0000313" key="2">
    <source>
        <dbReference type="Proteomes" id="UP001390339"/>
    </source>
</evidence>